<accession>A0A432WNW7</accession>
<evidence type="ECO:0000313" key="2">
    <source>
        <dbReference type="EMBL" id="RUO35483.1"/>
    </source>
</evidence>
<feature type="chain" id="PRO_5018974047" evidence="1">
    <location>
        <begin position="23"/>
        <end position="148"/>
    </location>
</feature>
<gene>
    <name evidence="2" type="ORF">CWE13_11170</name>
</gene>
<keyword evidence="1" id="KW-0732">Signal</keyword>
<dbReference type="AlphaFoldDB" id="A0A432WNW7"/>
<sequence>MLKLFIINLTLCMTLFANCAHASVYEDLARFHEFQGFSAAELQEIKNSSVQNESGNAVAVCVKQPEFACYIITKNQLTDVSVVEALNLSKLGTSAHSDYERVETKPTAWISSDAETHTIEFSTLAWREGQRYSAKEVVVIQQGQYIQR</sequence>
<name>A0A432WNW7_9GAMM</name>
<keyword evidence="3" id="KW-1185">Reference proteome</keyword>
<evidence type="ECO:0000256" key="1">
    <source>
        <dbReference type="SAM" id="SignalP"/>
    </source>
</evidence>
<comment type="caution">
    <text evidence="2">The sequence shown here is derived from an EMBL/GenBank/DDBJ whole genome shotgun (WGS) entry which is preliminary data.</text>
</comment>
<organism evidence="2 3">
    <name type="scientific">Aliidiomarina shirensis</name>
    <dbReference type="NCBI Taxonomy" id="1048642"/>
    <lineage>
        <taxon>Bacteria</taxon>
        <taxon>Pseudomonadati</taxon>
        <taxon>Pseudomonadota</taxon>
        <taxon>Gammaproteobacteria</taxon>
        <taxon>Alteromonadales</taxon>
        <taxon>Idiomarinaceae</taxon>
        <taxon>Aliidiomarina</taxon>
    </lineage>
</organism>
<evidence type="ECO:0000313" key="3">
    <source>
        <dbReference type="Proteomes" id="UP000286934"/>
    </source>
</evidence>
<feature type="signal peptide" evidence="1">
    <location>
        <begin position="1"/>
        <end position="22"/>
    </location>
</feature>
<dbReference type="EMBL" id="PIPP01000006">
    <property type="protein sequence ID" value="RUO35483.1"/>
    <property type="molecule type" value="Genomic_DNA"/>
</dbReference>
<reference evidence="3" key="1">
    <citation type="journal article" date="2018" name="Front. Microbiol.">
        <title>Genome-Based Analysis Reveals the Taxonomy and Diversity of the Family Idiomarinaceae.</title>
        <authorList>
            <person name="Liu Y."/>
            <person name="Lai Q."/>
            <person name="Shao Z."/>
        </authorList>
    </citation>
    <scope>NUCLEOTIDE SEQUENCE [LARGE SCALE GENOMIC DNA]</scope>
    <source>
        <strain evidence="3">AIS</strain>
    </source>
</reference>
<protein>
    <submittedName>
        <fullName evidence="2">Uncharacterized protein</fullName>
    </submittedName>
</protein>
<dbReference type="Proteomes" id="UP000286934">
    <property type="component" value="Unassembled WGS sequence"/>
</dbReference>
<dbReference type="OrthoDB" id="6311251at2"/>
<proteinExistence type="predicted"/>
<dbReference type="RefSeq" id="WP_126808646.1">
    <property type="nucleotide sequence ID" value="NZ_PIPP01000006.1"/>
</dbReference>